<dbReference type="InParanoid" id="F2UDQ7"/>
<name>F2UDQ7_SALR5</name>
<reference evidence="1" key="1">
    <citation type="submission" date="2009-08" db="EMBL/GenBank/DDBJ databases">
        <title>Annotation of Salpingoeca rosetta.</title>
        <authorList>
            <consortium name="The Broad Institute Genome Sequencing Platform"/>
            <person name="Russ C."/>
            <person name="Cuomo C."/>
            <person name="Burger G."/>
            <person name="Gray M.W."/>
            <person name="Holland P.W.H."/>
            <person name="King N."/>
            <person name="Lang F.B.F."/>
            <person name="Roger A.J."/>
            <person name="Ruiz-Trillo I."/>
            <person name="Young S.K."/>
            <person name="Zeng Q."/>
            <person name="Gargeya S."/>
            <person name="Alvarado L."/>
            <person name="Berlin A."/>
            <person name="Chapman S.B."/>
            <person name="Chen Z."/>
            <person name="Freedman E."/>
            <person name="Gellesch M."/>
            <person name="Goldberg J."/>
            <person name="Griggs A."/>
            <person name="Gujja S."/>
            <person name="Heilman E."/>
            <person name="Heiman D."/>
            <person name="Howarth C."/>
            <person name="Mehta T."/>
            <person name="Neiman D."/>
            <person name="Pearson M."/>
            <person name="Roberts A."/>
            <person name="Saif S."/>
            <person name="Shea T."/>
            <person name="Shenoy N."/>
            <person name="Sisk P."/>
            <person name="Stolte C."/>
            <person name="Sykes S."/>
            <person name="White J."/>
            <person name="Yandava C."/>
            <person name="Haas B."/>
            <person name="Nusbaum C."/>
            <person name="Birren B."/>
        </authorList>
    </citation>
    <scope>NUCLEOTIDE SEQUENCE [LARGE SCALE GENOMIC DNA]</scope>
    <source>
        <strain evidence="1">ATCC 50818</strain>
    </source>
</reference>
<sequence>MNLQQIMRPSSISADGIKVFASAEQDANLFFITVEAKLIAAGIDAGIIAEGGSSSCLIAEPKHPRCFGSPLLTGKSCLLSHH</sequence>
<gene>
    <name evidence="1" type="ORF">PTSG_12518</name>
</gene>
<dbReference type="RefSeq" id="XP_004992402.1">
    <property type="nucleotide sequence ID" value="XM_004992345.1"/>
</dbReference>
<dbReference type="KEGG" id="sre:PTSG_12518"/>
<dbReference type="AlphaFoldDB" id="F2UDQ7"/>
<organism evidence="2">
    <name type="scientific">Salpingoeca rosetta (strain ATCC 50818 / BSB-021)</name>
    <dbReference type="NCBI Taxonomy" id="946362"/>
    <lineage>
        <taxon>Eukaryota</taxon>
        <taxon>Choanoflagellata</taxon>
        <taxon>Craspedida</taxon>
        <taxon>Salpingoecidae</taxon>
        <taxon>Salpingoeca</taxon>
    </lineage>
</organism>
<dbReference type="GeneID" id="16072976"/>
<dbReference type="EMBL" id="GL832970">
    <property type="protein sequence ID" value="EGD74757.1"/>
    <property type="molecule type" value="Genomic_DNA"/>
</dbReference>
<evidence type="ECO:0000313" key="2">
    <source>
        <dbReference type="Proteomes" id="UP000007799"/>
    </source>
</evidence>
<accession>F2UDQ7</accession>
<keyword evidence="2" id="KW-1185">Reference proteome</keyword>
<dbReference type="Proteomes" id="UP000007799">
    <property type="component" value="Unassembled WGS sequence"/>
</dbReference>
<protein>
    <submittedName>
        <fullName evidence="1">Uncharacterized protein</fullName>
    </submittedName>
</protein>
<evidence type="ECO:0000313" key="1">
    <source>
        <dbReference type="EMBL" id="EGD74757.1"/>
    </source>
</evidence>
<proteinExistence type="predicted"/>